<evidence type="ECO:0000313" key="1">
    <source>
        <dbReference type="EMBL" id="UNK46934.1"/>
    </source>
</evidence>
<organism evidence="1 2">
    <name type="scientific">Arthrobacter sulfonylureivorans</name>
    <dbReference type="NCBI Taxonomy" id="2486855"/>
    <lineage>
        <taxon>Bacteria</taxon>
        <taxon>Bacillati</taxon>
        <taxon>Actinomycetota</taxon>
        <taxon>Actinomycetes</taxon>
        <taxon>Micrococcales</taxon>
        <taxon>Micrococcaceae</taxon>
        <taxon>Arthrobacter</taxon>
    </lineage>
</organism>
<reference evidence="1 2" key="1">
    <citation type="submission" date="2022-03" db="EMBL/GenBank/DDBJ databases">
        <title>Isotopic signatures of nitrous oxide derived from detoxification processes.</title>
        <authorList>
            <person name="Behrendt U."/>
            <person name="Buchen C."/>
            <person name="Well R."/>
            <person name="Ulrich A."/>
            <person name="Rohe L."/>
            <person name="Kolb S."/>
            <person name="Schloter M."/>
            <person name="Horn M.A."/>
            <person name="Augustin J."/>
        </authorList>
    </citation>
    <scope>NUCLEOTIDE SEQUENCE [LARGE SCALE GENOMIC DNA]</scope>
    <source>
        <strain evidence="1 2">S4-C24</strain>
    </source>
</reference>
<protein>
    <recommendedName>
        <fullName evidence="3">ABM domain-containing protein</fullName>
    </recommendedName>
</protein>
<proteinExistence type="predicted"/>
<evidence type="ECO:0008006" key="3">
    <source>
        <dbReference type="Google" id="ProtNLM"/>
    </source>
</evidence>
<dbReference type="RefSeq" id="WP_241914807.1">
    <property type="nucleotide sequence ID" value="NZ_CP093326.1"/>
</dbReference>
<sequence length="108" mass="11712">MKGPTIEGAAMDSSAYGIVHFFPEGTKEQYEAAIAAVHPGEGRMPAGQIFHAAGASPGGWTVMAVHESKESWEQFRDNILMPRFQEGIQGGFTSMPEETVVDVYKLLP</sequence>
<gene>
    <name evidence="1" type="ORF">MNQ99_06170</name>
</gene>
<accession>A0ABY3W9A9</accession>
<dbReference type="Proteomes" id="UP000829069">
    <property type="component" value="Chromosome"/>
</dbReference>
<keyword evidence="2" id="KW-1185">Reference proteome</keyword>
<name>A0ABY3W9A9_9MICC</name>
<evidence type="ECO:0000313" key="2">
    <source>
        <dbReference type="Proteomes" id="UP000829069"/>
    </source>
</evidence>
<dbReference type="EMBL" id="CP093326">
    <property type="protein sequence ID" value="UNK46934.1"/>
    <property type="molecule type" value="Genomic_DNA"/>
</dbReference>